<dbReference type="AlphaFoldDB" id="A0AAV4URV1"/>
<sequence length="91" mass="9821">MTVRASRSKSQTSTYVCSIRTEAAPLLPPSMRDTTTNHELTFSGSTSPRWVASPIRRTQSPERGQRPALEPSSAPGSESALPSAPKVTRSH</sequence>
<dbReference type="Proteomes" id="UP001054837">
    <property type="component" value="Unassembled WGS sequence"/>
</dbReference>
<protein>
    <submittedName>
        <fullName evidence="2">Uncharacterized protein</fullName>
    </submittedName>
</protein>
<proteinExistence type="predicted"/>
<dbReference type="EMBL" id="BPLQ01011804">
    <property type="protein sequence ID" value="GIY60507.1"/>
    <property type="molecule type" value="Genomic_DNA"/>
</dbReference>
<evidence type="ECO:0000313" key="2">
    <source>
        <dbReference type="EMBL" id="GIY60507.1"/>
    </source>
</evidence>
<feature type="region of interest" description="Disordered" evidence="1">
    <location>
        <begin position="24"/>
        <end position="91"/>
    </location>
</feature>
<accession>A0AAV4URV1</accession>
<keyword evidence="3" id="KW-1185">Reference proteome</keyword>
<reference evidence="2 3" key="1">
    <citation type="submission" date="2021-06" db="EMBL/GenBank/DDBJ databases">
        <title>Caerostris darwini draft genome.</title>
        <authorList>
            <person name="Kono N."/>
            <person name="Arakawa K."/>
        </authorList>
    </citation>
    <scope>NUCLEOTIDE SEQUENCE [LARGE SCALE GENOMIC DNA]</scope>
</reference>
<feature type="compositionally biased region" description="Polar residues" evidence="1">
    <location>
        <begin position="32"/>
        <end position="48"/>
    </location>
</feature>
<name>A0AAV4URV1_9ARAC</name>
<comment type="caution">
    <text evidence="2">The sequence shown here is derived from an EMBL/GenBank/DDBJ whole genome shotgun (WGS) entry which is preliminary data.</text>
</comment>
<gene>
    <name evidence="2" type="ORF">CDAR_181711</name>
</gene>
<evidence type="ECO:0000256" key="1">
    <source>
        <dbReference type="SAM" id="MobiDB-lite"/>
    </source>
</evidence>
<evidence type="ECO:0000313" key="3">
    <source>
        <dbReference type="Proteomes" id="UP001054837"/>
    </source>
</evidence>
<organism evidence="2 3">
    <name type="scientific">Caerostris darwini</name>
    <dbReference type="NCBI Taxonomy" id="1538125"/>
    <lineage>
        <taxon>Eukaryota</taxon>
        <taxon>Metazoa</taxon>
        <taxon>Ecdysozoa</taxon>
        <taxon>Arthropoda</taxon>
        <taxon>Chelicerata</taxon>
        <taxon>Arachnida</taxon>
        <taxon>Araneae</taxon>
        <taxon>Araneomorphae</taxon>
        <taxon>Entelegynae</taxon>
        <taxon>Araneoidea</taxon>
        <taxon>Araneidae</taxon>
        <taxon>Caerostris</taxon>
    </lineage>
</organism>